<feature type="domain" description="Pyruvate kinase C-terminal" evidence="15">
    <location>
        <begin position="356"/>
        <end position="468"/>
    </location>
</feature>
<evidence type="ECO:0000256" key="2">
    <source>
        <dbReference type="ARBA" id="ARBA00008663"/>
    </source>
</evidence>
<dbReference type="SUPFAM" id="SSF50800">
    <property type="entry name" value="PK beta-barrel domain-like"/>
    <property type="match status" value="1"/>
</dbReference>
<dbReference type="Gene3D" id="3.20.20.60">
    <property type="entry name" value="Phosphoenolpyruvate-binding domains"/>
    <property type="match status" value="1"/>
</dbReference>
<dbReference type="GO" id="GO:0016301">
    <property type="term" value="F:kinase activity"/>
    <property type="evidence" value="ECO:0007669"/>
    <property type="project" value="UniProtKB-KW"/>
</dbReference>
<evidence type="ECO:0000256" key="6">
    <source>
        <dbReference type="ARBA" id="ARBA00022741"/>
    </source>
</evidence>
<dbReference type="Proteomes" id="UP001255416">
    <property type="component" value="Unassembled WGS sequence"/>
</dbReference>
<dbReference type="NCBIfam" id="NF004978">
    <property type="entry name" value="PRK06354.1"/>
    <property type="match status" value="1"/>
</dbReference>
<comment type="similarity">
    <text evidence="2 13">Belongs to the pyruvate kinase family.</text>
</comment>
<protein>
    <recommendedName>
        <fullName evidence="3 12">Pyruvate kinase</fullName>
        <ecNumber evidence="3 12">2.7.1.40</ecNumber>
    </recommendedName>
</protein>
<evidence type="ECO:0000256" key="7">
    <source>
        <dbReference type="ARBA" id="ARBA00022777"/>
    </source>
</evidence>
<evidence type="ECO:0000256" key="1">
    <source>
        <dbReference type="ARBA" id="ARBA00004997"/>
    </source>
</evidence>
<gene>
    <name evidence="16" type="primary">pyk</name>
    <name evidence="16" type="ORF">QO231_14660</name>
</gene>
<evidence type="ECO:0000256" key="10">
    <source>
        <dbReference type="ARBA" id="ARBA00023152"/>
    </source>
</evidence>
<keyword evidence="7 13" id="KW-0418">Kinase</keyword>
<dbReference type="NCBIfam" id="TIGR01064">
    <property type="entry name" value="pyruv_kin"/>
    <property type="match status" value="1"/>
</dbReference>
<accession>A0ABU3VFY9</accession>
<name>A0ABU3VFY9_9RHOB</name>
<keyword evidence="17" id="KW-1185">Reference proteome</keyword>
<evidence type="ECO:0000256" key="4">
    <source>
        <dbReference type="ARBA" id="ARBA00022679"/>
    </source>
</evidence>
<keyword evidence="5" id="KW-0479">Metal-binding</keyword>
<evidence type="ECO:0000313" key="17">
    <source>
        <dbReference type="Proteomes" id="UP001255416"/>
    </source>
</evidence>
<evidence type="ECO:0000256" key="11">
    <source>
        <dbReference type="ARBA" id="ARBA00023317"/>
    </source>
</evidence>
<keyword evidence="8" id="KW-0067">ATP-binding</keyword>
<reference evidence="17" key="1">
    <citation type="submission" date="2023-05" db="EMBL/GenBank/DDBJ databases">
        <title>Sedimentitalea sp. nov. JM2-8.</title>
        <authorList>
            <person name="Huang J."/>
        </authorList>
    </citation>
    <scope>NUCLEOTIDE SEQUENCE [LARGE SCALE GENOMIC DNA]</scope>
    <source>
        <strain evidence="17">KHS03</strain>
    </source>
</reference>
<comment type="pathway">
    <text evidence="1 13">Carbohydrate degradation; glycolysis; pyruvate from D-glyceraldehyde 3-phosphate: step 5/5.</text>
</comment>
<dbReference type="InterPro" id="IPR015795">
    <property type="entry name" value="Pyrv_Knase_C"/>
</dbReference>
<dbReference type="EC" id="2.7.1.40" evidence="3 12"/>
<dbReference type="RefSeq" id="WP_316778222.1">
    <property type="nucleotide sequence ID" value="NZ_JASMWN010000012.1"/>
</dbReference>
<sequence length="477" mass="50749">MLETRRTKIVATLGPSSNSYETIRALTLSGANVFRMNFSHGTHGDHAKIHGIIRAVEQELGRPITIIADLQGPKLRVGTFEGGVAELIEGQSFAFTSAETQGTSSSVSLPHPEIFNSLQPGDYLLVDAGRIRLRTVSVTIDEIRTEVIAGGTIRDRKGVNLPDRALDIPALTTKDRVDLIFALDLGVDWVALSFVQKVADISSVRAIIGTSAKIVAKIEKPVALDSFPAILHATDAIMVARGDLGVECDWSDVPAVQRDIVAKCRAAGKPVNVATQMLESMISNPVPTRAEVPDVANAIFEGADAVMLSAESAAGKYPREAIEAMASIATSAERAPLYRQELKDGVLLDTAEDSTSIASAACLIANMRRAYCIVTYTESGATALRVAKSRPDVPVLAICPSRETARSLALVWGVTPTVSRNKAEFMLFREGEIPESLSKSGNIPRDKPIVVTSGSPLGVPGCTDSIKIACIDAVAPN</sequence>
<dbReference type="InterPro" id="IPR036918">
    <property type="entry name" value="Pyrv_Knase_C_sf"/>
</dbReference>
<evidence type="ECO:0000256" key="5">
    <source>
        <dbReference type="ARBA" id="ARBA00022723"/>
    </source>
</evidence>
<dbReference type="PRINTS" id="PR01050">
    <property type="entry name" value="PYRUVTKNASE"/>
</dbReference>
<dbReference type="InterPro" id="IPR040442">
    <property type="entry name" value="Pyrv_kinase-like_dom_sf"/>
</dbReference>
<dbReference type="SUPFAM" id="SSF51621">
    <property type="entry name" value="Phosphoenolpyruvate/pyruvate domain"/>
    <property type="match status" value="1"/>
</dbReference>
<dbReference type="Pfam" id="PF00224">
    <property type="entry name" value="PK"/>
    <property type="match status" value="1"/>
</dbReference>
<organism evidence="16 17">
    <name type="scientific">Sedimentitalea todarodis</name>
    <dbReference type="NCBI Taxonomy" id="1631240"/>
    <lineage>
        <taxon>Bacteria</taxon>
        <taxon>Pseudomonadati</taxon>
        <taxon>Pseudomonadota</taxon>
        <taxon>Alphaproteobacteria</taxon>
        <taxon>Rhodobacterales</taxon>
        <taxon>Paracoccaceae</taxon>
        <taxon>Sedimentitalea</taxon>
    </lineage>
</organism>
<comment type="caution">
    <text evidence="16">The sequence shown here is derived from an EMBL/GenBank/DDBJ whole genome shotgun (WGS) entry which is preliminary data.</text>
</comment>
<dbReference type="Pfam" id="PF02887">
    <property type="entry name" value="PK_C"/>
    <property type="match status" value="1"/>
</dbReference>
<evidence type="ECO:0000256" key="12">
    <source>
        <dbReference type="NCBIfam" id="TIGR01064"/>
    </source>
</evidence>
<dbReference type="GO" id="GO:0004743">
    <property type="term" value="F:pyruvate kinase activity"/>
    <property type="evidence" value="ECO:0007669"/>
    <property type="project" value="UniProtKB-EC"/>
</dbReference>
<evidence type="ECO:0000256" key="8">
    <source>
        <dbReference type="ARBA" id="ARBA00022840"/>
    </source>
</evidence>
<keyword evidence="6" id="KW-0547">Nucleotide-binding</keyword>
<dbReference type="Gene3D" id="3.40.1380.20">
    <property type="entry name" value="Pyruvate kinase, C-terminal domain"/>
    <property type="match status" value="1"/>
</dbReference>
<feature type="domain" description="Pyruvate kinase barrel" evidence="14">
    <location>
        <begin position="5"/>
        <end position="322"/>
    </location>
</feature>
<evidence type="ECO:0000256" key="3">
    <source>
        <dbReference type="ARBA" id="ARBA00012142"/>
    </source>
</evidence>
<keyword evidence="10 13" id="KW-0324">Glycolysis</keyword>
<keyword evidence="11 16" id="KW-0670">Pyruvate</keyword>
<dbReference type="Gene3D" id="2.40.33.10">
    <property type="entry name" value="PK beta-barrel domain-like"/>
    <property type="match status" value="1"/>
</dbReference>
<evidence type="ECO:0000313" key="16">
    <source>
        <dbReference type="EMBL" id="MDU9005088.1"/>
    </source>
</evidence>
<dbReference type="SUPFAM" id="SSF52935">
    <property type="entry name" value="PK C-terminal domain-like"/>
    <property type="match status" value="1"/>
</dbReference>
<evidence type="ECO:0000259" key="14">
    <source>
        <dbReference type="Pfam" id="PF00224"/>
    </source>
</evidence>
<keyword evidence="4 13" id="KW-0808">Transferase</keyword>
<dbReference type="InterPro" id="IPR015806">
    <property type="entry name" value="Pyrv_Knase_insert_dom_sf"/>
</dbReference>
<dbReference type="InterPro" id="IPR001697">
    <property type="entry name" value="Pyr_Knase"/>
</dbReference>
<dbReference type="InterPro" id="IPR015793">
    <property type="entry name" value="Pyrv_Knase_brl"/>
</dbReference>
<keyword evidence="9 13" id="KW-0460">Magnesium</keyword>
<dbReference type="NCBIfam" id="NF004491">
    <property type="entry name" value="PRK05826.1"/>
    <property type="match status" value="1"/>
</dbReference>
<dbReference type="PANTHER" id="PTHR11817">
    <property type="entry name" value="PYRUVATE KINASE"/>
    <property type="match status" value="1"/>
</dbReference>
<evidence type="ECO:0000256" key="9">
    <source>
        <dbReference type="ARBA" id="ARBA00022842"/>
    </source>
</evidence>
<proteinExistence type="inferred from homology"/>
<dbReference type="EMBL" id="JASMWN010000012">
    <property type="protein sequence ID" value="MDU9005088.1"/>
    <property type="molecule type" value="Genomic_DNA"/>
</dbReference>
<comment type="catalytic activity">
    <reaction evidence="13">
        <text>pyruvate + ATP = phosphoenolpyruvate + ADP + H(+)</text>
        <dbReference type="Rhea" id="RHEA:18157"/>
        <dbReference type="ChEBI" id="CHEBI:15361"/>
        <dbReference type="ChEBI" id="CHEBI:15378"/>
        <dbReference type="ChEBI" id="CHEBI:30616"/>
        <dbReference type="ChEBI" id="CHEBI:58702"/>
        <dbReference type="ChEBI" id="CHEBI:456216"/>
        <dbReference type="EC" id="2.7.1.40"/>
    </reaction>
</comment>
<dbReference type="InterPro" id="IPR011037">
    <property type="entry name" value="Pyrv_Knase-like_insert_dom_sf"/>
</dbReference>
<evidence type="ECO:0000256" key="13">
    <source>
        <dbReference type="RuleBase" id="RU000504"/>
    </source>
</evidence>
<dbReference type="InterPro" id="IPR015813">
    <property type="entry name" value="Pyrv/PenolPyrv_kinase-like_dom"/>
</dbReference>
<evidence type="ECO:0000259" key="15">
    <source>
        <dbReference type="Pfam" id="PF02887"/>
    </source>
</evidence>